<proteinExistence type="inferred from homology"/>
<dbReference type="Gene3D" id="3.30.420.40">
    <property type="match status" value="2"/>
</dbReference>
<dbReference type="EC" id="2.7.1.85" evidence="3"/>
<dbReference type="EMBL" id="OW659477">
    <property type="protein sequence ID" value="CAH2761159.1"/>
    <property type="molecule type" value="Genomic_DNA"/>
</dbReference>
<keyword evidence="5" id="KW-1185">Reference proteome</keyword>
<keyword evidence="2" id="KW-0472">Membrane</keyword>
<dbReference type="GO" id="GO:0047700">
    <property type="term" value="F:beta-glucoside kinase activity"/>
    <property type="evidence" value="ECO:0007669"/>
    <property type="project" value="UniProtKB-EC"/>
</dbReference>
<dbReference type="AlphaFoldDB" id="A0AAU9VGF3"/>
<name>A0AAU9VGF3_9FIRM</name>
<gene>
    <name evidence="3" type="primary">bglK_1</name>
    <name evidence="3" type="ORF">ERYAMS2_00565</name>
    <name evidence="4" type="ORF">ERYAMS_00275</name>
</gene>
<comment type="similarity">
    <text evidence="1">Belongs to the ROK (NagC/XylR) family.</text>
</comment>
<evidence type="ECO:0000256" key="2">
    <source>
        <dbReference type="SAM" id="Phobius"/>
    </source>
</evidence>
<dbReference type="PANTHER" id="PTHR18964:SF170">
    <property type="entry name" value="SUGAR KINASE"/>
    <property type="match status" value="1"/>
</dbReference>
<keyword evidence="2" id="KW-0812">Transmembrane</keyword>
<reference evidence="3" key="1">
    <citation type="submission" date="2022-04" db="EMBL/GenBank/DDBJ databases">
        <authorList>
            <person name="Forde T."/>
        </authorList>
    </citation>
    <scope>NUCLEOTIDE SEQUENCE</scope>
    <source>
        <strain evidence="3">A18Y016a</strain>
        <strain evidence="4">A18Y020d</strain>
    </source>
</reference>
<evidence type="ECO:0000313" key="6">
    <source>
        <dbReference type="Proteomes" id="UP001154111"/>
    </source>
</evidence>
<dbReference type="SUPFAM" id="SSF53067">
    <property type="entry name" value="Actin-like ATPase domain"/>
    <property type="match status" value="1"/>
</dbReference>
<evidence type="ECO:0000313" key="5">
    <source>
        <dbReference type="Proteomes" id="UP001154095"/>
    </source>
</evidence>
<dbReference type="InterPro" id="IPR000600">
    <property type="entry name" value="ROK"/>
</dbReference>
<dbReference type="EMBL" id="OW659496">
    <property type="protein sequence ID" value="CAH2761168.1"/>
    <property type="molecule type" value="Genomic_DNA"/>
</dbReference>
<keyword evidence="2" id="KW-1133">Transmembrane helix</keyword>
<accession>A0AAU9VGF3</accession>
<sequence>MKYFVFDWGGTSVKYALWDGDTLSDPGSFKTPSTWEQLKNEMLERVKPYQNTVQGIAISSPGSVDIKQGIIGGLSAIDYIHNFKIVEEMESLFGLPVSIENDANCAALAESWRGVAKDMKNLLFVVIGTGIGGAVIVDGVLQRGSQRFAGEFGCMIFDGENTWSMAATAVHMAERYCLRKGLEMDALTGETVFQRAQHDQIALEEVNKFYDALALGLYNLQFTLDPDCIVLGGGVSKHPDLIPELNQRINRLLQEAQLDELKINLKPCSYHNDANLIGAVASHLSQCGGENHEICD</sequence>
<dbReference type="Pfam" id="PF00480">
    <property type="entry name" value="ROK"/>
    <property type="match status" value="1"/>
</dbReference>
<dbReference type="Proteomes" id="UP001154095">
    <property type="component" value="Chromosome"/>
</dbReference>
<protein>
    <submittedName>
        <fullName evidence="3">ROK family protein</fullName>
        <ecNumber evidence="3">2.7.1.85</ecNumber>
    </submittedName>
</protein>
<dbReference type="InterPro" id="IPR043129">
    <property type="entry name" value="ATPase_NBD"/>
</dbReference>
<feature type="transmembrane region" description="Helical" evidence="2">
    <location>
        <begin position="122"/>
        <end position="141"/>
    </location>
</feature>
<evidence type="ECO:0000313" key="4">
    <source>
        <dbReference type="EMBL" id="CAH2761168.1"/>
    </source>
</evidence>
<keyword evidence="3" id="KW-0808">Transferase</keyword>
<dbReference type="PANTHER" id="PTHR18964">
    <property type="entry name" value="ROK (REPRESSOR, ORF, KINASE) FAMILY"/>
    <property type="match status" value="1"/>
</dbReference>
<dbReference type="CDD" id="cd24152">
    <property type="entry name" value="ASKHA_NBD_ROK-like"/>
    <property type="match status" value="1"/>
</dbReference>
<evidence type="ECO:0000256" key="1">
    <source>
        <dbReference type="ARBA" id="ARBA00006479"/>
    </source>
</evidence>
<dbReference type="RefSeq" id="WP_200542971.1">
    <property type="nucleotide sequence ID" value="NZ_OW659477.1"/>
</dbReference>
<evidence type="ECO:0000313" key="3">
    <source>
        <dbReference type="EMBL" id="CAH2761159.1"/>
    </source>
</evidence>
<dbReference type="Proteomes" id="UP001154111">
    <property type="component" value="Chromosome"/>
</dbReference>
<organism evidence="3 6">
    <name type="scientific">Erysipelothrix amsterdamensis</name>
    <dbReference type="NCBI Taxonomy" id="2929157"/>
    <lineage>
        <taxon>Bacteria</taxon>
        <taxon>Bacillati</taxon>
        <taxon>Bacillota</taxon>
        <taxon>Erysipelotrichia</taxon>
        <taxon>Erysipelotrichales</taxon>
        <taxon>Erysipelotrichaceae</taxon>
        <taxon>Erysipelothrix</taxon>
    </lineage>
</organism>